<dbReference type="PANTHER" id="PTHR22855">
    <property type="entry name" value="ACETYL, PROPIONYL, PYRUVATE, AND GLUTACONYL CARBOXYLASE-RELATED"/>
    <property type="match status" value="1"/>
</dbReference>
<dbReference type="InterPro" id="IPR034733">
    <property type="entry name" value="AcCoA_carboxyl_beta"/>
</dbReference>
<dbReference type="GO" id="GO:0004485">
    <property type="term" value="F:methylcrotonoyl-CoA carboxylase activity"/>
    <property type="evidence" value="ECO:0007669"/>
    <property type="project" value="UniProtKB-EC"/>
</dbReference>
<dbReference type="EC" id="6.4.1.4" evidence="2"/>
<evidence type="ECO:0000259" key="7">
    <source>
        <dbReference type="PROSITE" id="PS50989"/>
    </source>
</evidence>
<dbReference type="InterPro" id="IPR011763">
    <property type="entry name" value="COA_CT_C"/>
</dbReference>
<feature type="domain" description="CoA carboxyltransferase N-terminal" evidence="6">
    <location>
        <begin position="63"/>
        <end position="335"/>
    </location>
</feature>
<gene>
    <name evidence="8" type="ORF">MPDQ_004920</name>
</gene>
<dbReference type="Proteomes" id="UP000319663">
    <property type="component" value="Unassembled WGS sequence"/>
</dbReference>
<comment type="catalytic activity">
    <reaction evidence="5">
        <text>3-methylbut-2-enoyl-CoA + hydrogencarbonate + ATP = 3-methyl-(2E)-glutaconyl-CoA + ADP + phosphate + H(+)</text>
        <dbReference type="Rhea" id="RHEA:13589"/>
        <dbReference type="ChEBI" id="CHEBI:15378"/>
        <dbReference type="ChEBI" id="CHEBI:17544"/>
        <dbReference type="ChEBI" id="CHEBI:30616"/>
        <dbReference type="ChEBI" id="CHEBI:43474"/>
        <dbReference type="ChEBI" id="CHEBI:57344"/>
        <dbReference type="ChEBI" id="CHEBI:57346"/>
        <dbReference type="ChEBI" id="CHEBI:456216"/>
        <dbReference type="EC" id="6.4.1.4"/>
    </reaction>
</comment>
<accession>A0A507QGU0</accession>
<feature type="domain" description="CoA carboxyltransferase C-terminal" evidence="7">
    <location>
        <begin position="338"/>
        <end position="611"/>
    </location>
</feature>
<evidence type="ECO:0000256" key="5">
    <source>
        <dbReference type="ARBA" id="ARBA00052347"/>
    </source>
</evidence>
<dbReference type="Gene3D" id="3.90.226.10">
    <property type="entry name" value="2-enoyl-CoA Hydratase, Chain A, domain 1"/>
    <property type="match status" value="2"/>
</dbReference>
<evidence type="ECO:0000256" key="2">
    <source>
        <dbReference type="ARBA" id="ARBA00026116"/>
    </source>
</evidence>
<dbReference type="PANTHER" id="PTHR22855:SF46">
    <property type="entry name" value="METHYLCROTONOYL-COA CARBOXYLASE"/>
    <property type="match status" value="1"/>
</dbReference>
<organism evidence="8 9">
    <name type="scientific">Monascus purpureus</name>
    <name type="common">Red mold</name>
    <name type="synonym">Monascus anka</name>
    <dbReference type="NCBI Taxonomy" id="5098"/>
    <lineage>
        <taxon>Eukaryota</taxon>
        <taxon>Fungi</taxon>
        <taxon>Dikarya</taxon>
        <taxon>Ascomycota</taxon>
        <taxon>Pezizomycotina</taxon>
        <taxon>Eurotiomycetes</taxon>
        <taxon>Eurotiomycetidae</taxon>
        <taxon>Eurotiales</taxon>
        <taxon>Aspergillaceae</taxon>
        <taxon>Monascus</taxon>
    </lineage>
</organism>
<dbReference type="InterPro" id="IPR029045">
    <property type="entry name" value="ClpP/crotonase-like_dom_sf"/>
</dbReference>
<comment type="caution">
    <text evidence="8">The sequence shown here is derived from an EMBL/GenBank/DDBJ whole genome shotgun (WGS) entry which is preliminary data.</text>
</comment>
<keyword evidence="9" id="KW-1185">Reference proteome</keyword>
<dbReference type="PROSITE" id="PS50989">
    <property type="entry name" value="COA_CT_CTER"/>
    <property type="match status" value="1"/>
</dbReference>
<dbReference type="UniPathway" id="UPA00363">
    <property type="reaction ID" value="UER00861"/>
</dbReference>
<protein>
    <recommendedName>
        <fullName evidence="2">methylcrotonoyl-CoA carboxylase</fullName>
        <ecNumber evidence="2">6.4.1.4</ecNumber>
    </recommendedName>
    <alternativeName>
        <fullName evidence="4">3-methylcrotonyl-CoA carboxylase 2</fullName>
    </alternativeName>
    <alternativeName>
        <fullName evidence="3">3-methylcrotonyl-CoA:carbon dioxide ligase subunit beta</fullName>
    </alternativeName>
</protein>
<dbReference type="Pfam" id="PF01039">
    <property type="entry name" value="Carboxyl_trans"/>
    <property type="match status" value="2"/>
</dbReference>
<proteinExistence type="predicted"/>
<sequence length="611" mass="65806">MDTLGILLLGFGGLNSIKPSQCSDFLELLLVKKRSVMALNAFPVVNSAVNTRLPQCQANLEAWRPMLEKFQDALKTSAVEGNQKSLSKHISRGQVLARDRVALLLDSDSPFLELCGLAGLNLPESSPSASIVAGIGSICGRICLVLSHIPTQSGGAWNEITVLKQNRVTAIATENHLPIVALVQSVRPASTYCSVSVSPINGPPKAGVFLPQQFRVFHAGGQIFRDLAVRTSEGQHSCAIVFGSSTAGGAYHPALSDYTIFVEGQAQVFLGGPPLVKMATGEVIGAEELGGARTHASVTGLADQLATDEFDALRKAREWVASLPYPRPPLQEFGLPLPPRYSAEDLLALVDPDIRKPLDMKEALLRIVDDSRMSLFKPNYGPNLLTVWAQIMGRTVGIVANQVPVINPDEASKGAQFVRMCNQQCVLPPLRSQFAPLTTIRNLPIIFLHNVTGFMVGSKAEHAAIIKKGAQMVSAVSCSRVPHISIIIGASYGAGNYAMCGRAYRPRFLFSWPTGRCSVMGPDQLAGVMGSIRETSARARGVTLWEDEVTASVQRFREEVQRDSECYRTSAAVLDDGVIDPRDTREVLGMCLEVVCVPGVDGDGQRALARI</sequence>
<dbReference type="PROSITE" id="PS50980">
    <property type="entry name" value="COA_CT_NTER"/>
    <property type="match status" value="1"/>
</dbReference>
<dbReference type="STRING" id="5098.A0A507QGU0"/>
<reference evidence="8 9" key="1">
    <citation type="submission" date="2019-06" db="EMBL/GenBank/DDBJ databases">
        <title>Wine fermentation using esterase from Monascus purpureus.</title>
        <authorList>
            <person name="Geng C."/>
            <person name="Zhang Y."/>
        </authorList>
    </citation>
    <scope>NUCLEOTIDE SEQUENCE [LARGE SCALE GENOMIC DNA]</scope>
    <source>
        <strain evidence="8">HQ1</strain>
    </source>
</reference>
<dbReference type="GO" id="GO:0006552">
    <property type="term" value="P:L-leucine catabolic process"/>
    <property type="evidence" value="ECO:0007669"/>
    <property type="project" value="UniProtKB-UniPathway"/>
</dbReference>
<evidence type="ECO:0000256" key="4">
    <source>
        <dbReference type="ARBA" id="ARBA00031404"/>
    </source>
</evidence>
<evidence type="ECO:0000313" key="9">
    <source>
        <dbReference type="Proteomes" id="UP000319663"/>
    </source>
</evidence>
<dbReference type="SUPFAM" id="SSF52096">
    <property type="entry name" value="ClpP/crotonase"/>
    <property type="match status" value="2"/>
</dbReference>
<dbReference type="InterPro" id="IPR045190">
    <property type="entry name" value="MCCB/AccD1-like"/>
</dbReference>
<dbReference type="AlphaFoldDB" id="A0A507QGU0"/>
<name>A0A507QGU0_MONPU</name>
<evidence type="ECO:0000256" key="1">
    <source>
        <dbReference type="ARBA" id="ARBA00025711"/>
    </source>
</evidence>
<comment type="pathway">
    <text evidence="1">Amino-acid degradation; L-leucine degradation; (S)-3-hydroxy-3-methylglutaryl-CoA from 3-isovaleryl-CoA: step 2/3.</text>
</comment>
<evidence type="ECO:0000313" key="8">
    <source>
        <dbReference type="EMBL" id="TQB67698.1"/>
    </source>
</evidence>
<evidence type="ECO:0000259" key="6">
    <source>
        <dbReference type="PROSITE" id="PS50980"/>
    </source>
</evidence>
<dbReference type="InterPro" id="IPR011762">
    <property type="entry name" value="COA_CT_N"/>
</dbReference>
<evidence type="ECO:0000256" key="3">
    <source>
        <dbReference type="ARBA" id="ARBA00031237"/>
    </source>
</evidence>
<dbReference type="EMBL" id="VIFY01000322">
    <property type="protein sequence ID" value="TQB67698.1"/>
    <property type="molecule type" value="Genomic_DNA"/>
</dbReference>